<dbReference type="EMBL" id="JAMXLY010000013">
    <property type="protein sequence ID" value="MCO6025193.1"/>
    <property type="molecule type" value="Genomic_DNA"/>
</dbReference>
<sequence length="132" mass="15066">MRRFTFFFIGCTLVVSLLGCHRKIDPSEMAAITAKGYYDQLLKGKANDFVNGTYHAYPIPKVLHEQLVANAKMFIYTQDSLHQGIKKIDVGDSKIDTASHTDNVFLKFYYGDGSQENILVPMVEHKGKWMMR</sequence>
<dbReference type="Gene3D" id="3.10.450.50">
    <property type="match status" value="1"/>
</dbReference>
<organism evidence="1 2">
    <name type="scientific">Segatella cerevisiae</name>
    <dbReference type="NCBI Taxonomy" id="2053716"/>
    <lineage>
        <taxon>Bacteria</taxon>
        <taxon>Pseudomonadati</taxon>
        <taxon>Bacteroidota</taxon>
        <taxon>Bacteroidia</taxon>
        <taxon>Bacteroidales</taxon>
        <taxon>Prevotellaceae</taxon>
        <taxon>Segatella</taxon>
    </lineage>
</organism>
<protein>
    <recommendedName>
        <fullName evidence="3">DUF4878 domain-containing protein</fullName>
    </recommendedName>
</protein>
<comment type="caution">
    <text evidence="1">The sequence shown here is derived from an EMBL/GenBank/DDBJ whole genome shotgun (WGS) entry which is preliminary data.</text>
</comment>
<evidence type="ECO:0000313" key="2">
    <source>
        <dbReference type="Proteomes" id="UP001204015"/>
    </source>
</evidence>
<accession>A0ABT1BVS4</accession>
<evidence type="ECO:0000313" key="1">
    <source>
        <dbReference type="EMBL" id="MCO6025193.1"/>
    </source>
</evidence>
<reference evidence="1 2" key="1">
    <citation type="submission" date="2022-06" db="EMBL/GenBank/DDBJ databases">
        <title>A taxonomic note on the genus Prevotella: Description of four novel genera and emended description of the genera Hallella and Xylanibacter.</title>
        <authorList>
            <person name="Hitch T.C.A."/>
        </authorList>
    </citation>
    <scope>NUCLEOTIDE SEQUENCE [LARGE SCALE GENOMIC DNA]</scope>
    <source>
        <strain evidence="1 2">DSM 100619</strain>
    </source>
</reference>
<gene>
    <name evidence="1" type="ORF">NG821_04965</name>
</gene>
<dbReference type="Proteomes" id="UP001204015">
    <property type="component" value="Unassembled WGS sequence"/>
</dbReference>
<evidence type="ECO:0008006" key="3">
    <source>
        <dbReference type="Google" id="ProtNLM"/>
    </source>
</evidence>
<keyword evidence="2" id="KW-1185">Reference proteome</keyword>
<dbReference type="RefSeq" id="WP_252760555.1">
    <property type="nucleotide sequence ID" value="NZ_JAMXLY010000013.1"/>
</dbReference>
<proteinExistence type="predicted"/>
<name>A0ABT1BVS4_9BACT</name>
<dbReference type="PROSITE" id="PS51257">
    <property type="entry name" value="PROKAR_LIPOPROTEIN"/>
    <property type="match status" value="1"/>
</dbReference>